<keyword evidence="3" id="KW-1185">Reference proteome</keyword>
<comment type="caution">
    <text evidence="2">The sequence shown here is derived from an EMBL/GenBank/DDBJ whole genome shotgun (WGS) entry which is preliminary data.</text>
</comment>
<gene>
    <name evidence="2" type="ORF">HMPREF9708_00633</name>
</gene>
<dbReference type="eggNOG" id="COG0695">
    <property type="taxonomic scope" value="Bacteria"/>
</dbReference>
<dbReference type="PROSITE" id="PS51354">
    <property type="entry name" value="GLUTAREDOXIN_2"/>
    <property type="match status" value="1"/>
</dbReference>
<dbReference type="EMBL" id="AGEG01000006">
    <property type="protein sequence ID" value="EHR37454.1"/>
    <property type="molecule type" value="Genomic_DNA"/>
</dbReference>
<dbReference type="Proteomes" id="UP000006190">
    <property type="component" value="Unassembled WGS sequence"/>
</dbReference>
<dbReference type="HOGENOM" id="CLU_026126_9_0_9"/>
<dbReference type="InterPro" id="IPR002109">
    <property type="entry name" value="Glutaredoxin"/>
</dbReference>
<proteinExistence type="predicted"/>
<organism evidence="2 3">
    <name type="scientific">Facklamia languida CCUG 37842</name>
    <dbReference type="NCBI Taxonomy" id="883113"/>
    <lineage>
        <taxon>Bacteria</taxon>
        <taxon>Bacillati</taxon>
        <taxon>Bacillota</taxon>
        <taxon>Bacilli</taxon>
        <taxon>Lactobacillales</taxon>
        <taxon>Aerococcaceae</taxon>
        <taxon>Facklamia</taxon>
    </lineage>
</organism>
<dbReference type="AlphaFoldDB" id="H3NIE4"/>
<dbReference type="InterPro" id="IPR036249">
    <property type="entry name" value="Thioredoxin-like_sf"/>
</dbReference>
<dbReference type="RefSeq" id="WP_006308660.1">
    <property type="nucleotide sequence ID" value="NZ_JH601133.1"/>
</dbReference>
<dbReference type="Gene3D" id="3.40.30.10">
    <property type="entry name" value="Glutaredoxin"/>
    <property type="match status" value="1"/>
</dbReference>
<evidence type="ECO:0000259" key="1">
    <source>
        <dbReference type="Pfam" id="PF00462"/>
    </source>
</evidence>
<feature type="domain" description="Glutaredoxin" evidence="1">
    <location>
        <begin position="5"/>
        <end position="56"/>
    </location>
</feature>
<name>H3NIE4_9LACT</name>
<evidence type="ECO:0000313" key="3">
    <source>
        <dbReference type="Proteomes" id="UP000006190"/>
    </source>
</evidence>
<dbReference type="STRING" id="883113.HMPREF9708_00633"/>
<accession>H3NIE4</accession>
<evidence type="ECO:0000313" key="2">
    <source>
        <dbReference type="EMBL" id="EHR37454.1"/>
    </source>
</evidence>
<reference evidence="2 3" key="1">
    <citation type="submission" date="2012-01" db="EMBL/GenBank/DDBJ databases">
        <title>The Genome Sequence of Facklamia languida CCUG 37842.</title>
        <authorList>
            <consortium name="The Broad Institute Genome Sequencing Platform"/>
            <person name="Earl A."/>
            <person name="Ward D."/>
            <person name="Feldgarden M."/>
            <person name="Gevers D."/>
            <person name="Huys G."/>
            <person name="Young S.K."/>
            <person name="Zeng Q."/>
            <person name="Gargeya S."/>
            <person name="Fitzgerald M."/>
            <person name="Haas B."/>
            <person name="Abouelleil A."/>
            <person name="Alvarado L."/>
            <person name="Arachchi H.M."/>
            <person name="Berlin A."/>
            <person name="Chapman S.B."/>
            <person name="Gearin G."/>
            <person name="Goldberg J."/>
            <person name="Griggs A."/>
            <person name="Gujja S."/>
            <person name="Hansen M."/>
            <person name="Heiman D."/>
            <person name="Howarth C."/>
            <person name="Larimer J."/>
            <person name="Lui A."/>
            <person name="MacDonald P.J.P."/>
            <person name="McCowen C."/>
            <person name="Montmayeur A."/>
            <person name="Murphy C."/>
            <person name="Neiman D."/>
            <person name="Pearson M."/>
            <person name="Priest M."/>
            <person name="Roberts A."/>
            <person name="Saif S."/>
            <person name="Shea T."/>
            <person name="Sisk P."/>
            <person name="Stolte C."/>
            <person name="Sykes S."/>
            <person name="Wortman J."/>
            <person name="Nusbaum C."/>
            <person name="Birren B."/>
        </authorList>
    </citation>
    <scope>NUCLEOTIDE SEQUENCE [LARGE SCALE GENOMIC DNA]</scope>
    <source>
        <strain evidence="2 3">CCUG 37842</strain>
    </source>
</reference>
<protein>
    <submittedName>
        <fullName evidence="2">Glutaredoxin-like protein NrdH</fullName>
    </submittedName>
</protein>
<dbReference type="Pfam" id="PF00462">
    <property type="entry name" value="Glutaredoxin"/>
    <property type="match status" value="1"/>
</dbReference>
<dbReference type="CDD" id="cd02976">
    <property type="entry name" value="NrdH"/>
    <property type="match status" value="1"/>
</dbReference>
<dbReference type="SUPFAM" id="SSF52833">
    <property type="entry name" value="Thioredoxin-like"/>
    <property type="match status" value="1"/>
</dbReference>
<sequence length="78" mass="8710">MSTLTIYSKDNCSQCSFTKRFLSDHQVPYQEVNVLEDQEALAHIQSLGFQSLPVVEAPGLQPFCGFNMGKLQALLKAF</sequence>
<dbReference type="PATRIC" id="fig|883113.3.peg.634"/>
<dbReference type="OrthoDB" id="9795531at2"/>